<proteinExistence type="predicted"/>
<dbReference type="AlphaFoldDB" id="A0A075I7A3"/>
<reference evidence="1" key="1">
    <citation type="journal article" date="2014" name="Genome Biol. Evol.">
        <title>Pangenome evidence for extensive interdomain horizontal transfer affecting lineage core and shell genes in uncultured planktonic thaumarchaeota and euryarchaeota.</title>
        <authorList>
            <person name="Deschamps P."/>
            <person name="Zivanovic Y."/>
            <person name="Moreira D."/>
            <person name="Rodriguez-Valera F."/>
            <person name="Lopez-Garcia P."/>
        </authorList>
    </citation>
    <scope>NUCLEOTIDE SEQUENCE</scope>
</reference>
<organism evidence="1">
    <name type="scientific">uncultured marine group II/III euryarchaeote SAT1000_33_B09</name>
    <dbReference type="NCBI Taxonomy" id="1456574"/>
    <lineage>
        <taxon>Archaea</taxon>
        <taxon>Methanobacteriati</taxon>
        <taxon>Methanobacteriota</taxon>
        <taxon>environmental samples</taxon>
    </lineage>
</organism>
<protein>
    <recommendedName>
        <fullName evidence="2">DUF1737 domain-containing protein</fullName>
    </recommendedName>
</protein>
<name>A0A075I7A3_9EURY</name>
<evidence type="ECO:0008006" key="2">
    <source>
        <dbReference type="Google" id="ProtNLM"/>
    </source>
</evidence>
<sequence>MFGMKYCVVVAEKMHKKEKLGVFNWSDEWDKPCLIEQVQMRIDTGWIPIGGVSYGGHEAFSEKVWAQSMSKEEDSEEE</sequence>
<evidence type="ECO:0000313" key="1">
    <source>
        <dbReference type="EMBL" id="AIF24536.1"/>
    </source>
</evidence>
<accession>A0A075I7A3</accession>
<dbReference type="EMBL" id="KF901263">
    <property type="protein sequence ID" value="AIF24536.1"/>
    <property type="molecule type" value="Genomic_DNA"/>
</dbReference>